<gene>
    <name evidence="2" type="ORF">WJ33_20820</name>
</gene>
<evidence type="ECO:0000313" key="2">
    <source>
        <dbReference type="EMBL" id="KVG71598.1"/>
    </source>
</evidence>
<dbReference type="AlphaFoldDB" id="A0A118HW96"/>
<comment type="caution">
    <text evidence="2">The sequence shown here is derived from an EMBL/GenBank/DDBJ whole genome shotgun (WGS) entry which is preliminary data.</text>
</comment>
<reference evidence="2 3" key="1">
    <citation type="submission" date="2015-11" db="EMBL/GenBank/DDBJ databases">
        <title>Expanding the genomic diversity of Burkholderia species for the development of highly accurate diagnostics.</title>
        <authorList>
            <person name="Sahl J."/>
            <person name="Keim P."/>
            <person name="Wagner D."/>
        </authorList>
    </citation>
    <scope>NUCLEOTIDE SEQUENCE [LARGE SCALE GENOMIC DNA]</scope>
    <source>
        <strain evidence="2 3">MSMB2036</strain>
    </source>
</reference>
<organism evidence="2 3">
    <name type="scientific">Burkholderia ubonensis</name>
    <dbReference type="NCBI Taxonomy" id="101571"/>
    <lineage>
        <taxon>Bacteria</taxon>
        <taxon>Pseudomonadati</taxon>
        <taxon>Pseudomonadota</taxon>
        <taxon>Betaproteobacteria</taxon>
        <taxon>Burkholderiales</taxon>
        <taxon>Burkholderiaceae</taxon>
        <taxon>Burkholderia</taxon>
        <taxon>Burkholderia cepacia complex</taxon>
    </lineage>
</organism>
<evidence type="ECO:0008006" key="4">
    <source>
        <dbReference type="Google" id="ProtNLM"/>
    </source>
</evidence>
<dbReference type="EMBL" id="LOXM01000070">
    <property type="protein sequence ID" value="KVG71598.1"/>
    <property type="molecule type" value="Genomic_DNA"/>
</dbReference>
<sequence length="115" mass="13004">MGSSSKRTLRQWHIQSYMPTRLMIHPLMPERRVKRGFNWGALIFGTMWAYSEGLVTLGGRLIAIDAAVSLLGTRGHAALLIPALLLLVAKNGYCACQGNNWMYRDLQRRGYRAIQ</sequence>
<dbReference type="Proteomes" id="UP000064029">
    <property type="component" value="Unassembled WGS sequence"/>
</dbReference>
<feature type="transmembrane region" description="Helical" evidence="1">
    <location>
        <begin position="37"/>
        <end position="57"/>
    </location>
</feature>
<keyword evidence="1" id="KW-1133">Transmembrane helix</keyword>
<proteinExistence type="predicted"/>
<protein>
    <recommendedName>
        <fullName evidence="4">Transmembrane protein</fullName>
    </recommendedName>
</protein>
<evidence type="ECO:0000256" key="1">
    <source>
        <dbReference type="SAM" id="Phobius"/>
    </source>
</evidence>
<accession>A0A118HW96</accession>
<feature type="transmembrane region" description="Helical" evidence="1">
    <location>
        <begin position="77"/>
        <end position="96"/>
    </location>
</feature>
<name>A0A118HW96_9BURK</name>
<keyword evidence="1" id="KW-0812">Transmembrane</keyword>
<keyword evidence="1" id="KW-0472">Membrane</keyword>
<evidence type="ECO:0000313" key="3">
    <source>
        <dbReference type="Proteomes" id="UP000064029"/>
    </source>
</evidence>